<evidence type="ECO:0000256" key="13">
    <source>
        <dbReference type="RuleBase" id="RU003357"/>
    </source>
</evidence>
<keyword evidence="10 11" id="KW-0998">Cell outer membrane</keyword>
<evidence type="ECO:0000256" key="8">
    <source>
        <dbReference type="ARBA" id="ARBA00023077"/>
    </source>
</evidence>
<dbReference type="EMBL" id="JAMBEP010000003">
    <property type="protein sequence ID" value="MCL1635705.1"/>
    <property type="molecule type" value="Genomic_DNA"/>
</dbReference>
<feature type="domain" description="TonB-dependent receptor plug" evidence="16">
    <location>
        <begin position="67"/>
        <end position="178"/>
    </location>
</feature>
<keyword evidence="7" id="KW-0406">Ion transport</keyword>
<comment type="subcellular location">
    <subcellularLocation>
        <location evidence="1 11">Cell outer membrane</location>
        <topology evidence="1 11">Multi-pass membrane protein</topology>
    </subcellularLocation>
</comment>
<dbReference type="SUPFAM" id="SSF56935">
    <property type="entry name" value="Porins"/>
    <property type="match status" value="1"/>
</dbReference>
<organism evidence="17 18">
    <name type="scientific">Luteimonas galliterrae</name>
    <dbReference type="NCBI Taxonomy" id="2940486"/>
    <lineage>
        <taxon>Bacteria</taxon>
        <taxon>Pseudomonadati</taxon>
        <taxon>Pseudomonadota</taxon>
        <taxon>Gammaproteobacteria</taxon>
        <taxon>Lysobacterales</taxon>
        <taxon>Lysobacteraceae</taxon>
        <taxon>Luteimonas</taxon>
    </lineage>
</organism>
<evidence type="ECO:0000256" key="9">
    <source>
        <dbReference type="ARBA" id="ARBA00023136"/>
    </source>
</evidence>
<dbReference type="PANTHER" id="PTHR32552">
    <property type="entry name" value="FERRICHROME IRON RECEPTOR-RELATED"/>
    <property type="match status" value="1"/>
</dbReference>
<sequence>MTTDRSYRVAQRRPLAAAIVAVLACASMAAAHAQQTQPGPASEETRPTDVTDLETVVVTANKRVENVREVAASISVIGERQLENMGANSLSDYADLVPGLQVQDNGSPGLTSISMRGVAALSSGATVATYVDEVPVGSSGVYQAANILNLDLLPYDIERIEVLRGPQGTLYGAGAIGGLLKYVTRAPDLLDSEFRIGAGLSSVSDGDDGWNVRFGASLPLKEDRLGLRVSYARNELPGYIGNAVDGSDDINSGSQTGARAALVWDGDAFDAKVSALRQSIDSDNSAGVALDPATRNPMFGDLVNQQWQPTPFSKDLSLYSLTLDWDLGWADFVSATGWSDTQSMYQLDSTIQFGEFANLQLGLPEPGSSFVRYNLDLEKLTQEFRLTSKSGGRFEWLLGVYHTKEDALQRQLAWLGQRDGSPLPAPLGDMFGVLALLELPSDYKETALFANGAWRLSERFKIDAGARQARNEQAFSQNTTAGILVPIGNAPGASEEDVFTWSLSPQFQLTKDVMVYARAATGYQPGGPNVALPGMPPSVDSSMLASYEIGMKSQFADRRVELDLAAFRIDWDDIQVASQFNGVGGLVNGGEATSKGLELSAQFRATDDLRFGLNAAYTKAEVKNDFEATVIPQPGFDVILNTGLAGDRMPYVPELAWSATAEYAFDFAGGGHGQVGAVFRSVGDRVNDTTERQRVTAPGDPSTVLQEEITAPTELDAYRALDLYAGIGKGAWELRAYVNNVTDERAYSSIGSASSAVTGALVQLSAVPIQPRTFGIEFDYRF</sequence>
<evidence type="ECO:0000256" key="1">
    <source>
        <dbReference type="ARBA" id="ARBA00004571"/>
    </source>
</evidence>
<dbReference type="PANTHER" id="PTHR32552:SF81">
    <property type="entry name" value="TONB-DEPENDENT OUTER MEMBRANE RECEPTOR"/>
    <property type="match status" value="1"/>
</dbReference>
<feature type="chain" id="PRO_5046036158" evidence="14">
    <location>
        <begin position="34"/>
        <end position="782"/>
    </location>
</feature>
<evidence type="ECO:0000256" key="4">
    <source>
        <dbReference type="ARBA" id="ARBA00022496"/>
    </source>
</evidence>
<keyword evidence="14" id="KW-0732">Signal</keyword>
<evidence type="ECO:0000256" key="5">
    <source>
        <dbReference type="ARBA" id="ARBA00022692"/>
    </source>
</evidence>
<evidence type="ECO:0000256" key="3">
    <source>
        <dbReference type="ARBA" id="ARBA00022452"/>
    </source>
</evidence>
<keyword evidence="9 11" id="KW-0472">Membrane</keyword>
<gene>
    <name evidence="17" type="ORF">M2650_13835</name>
</gene>
<evidence type="ECO:0000313" key="17">
    <source>
        <dbReference type="EMBL" id="MCL1635705.1"/>
    </source>
</evidence>
<dbReference type="PROSITE" id="PS51257">
    <property type="entry name" value="PROKAR_LIPOPROTEIN"/>
    <property type="match status" value="1"/>
</dbReference>
<evidence type="ECO:0000256" key="2">
    <source>
        <dbReference type="ARBA" id="ARBA00022448"/>
    </source>
</evidence>
<dbReference type="InterPro" id="IPR000531">
    <property type="entry name" value="Beta-barrel_TonB"/>
</dbReference>
<evidence type="ECO:0000259" key="15">
    <source>
        <dbReference type="Pfam" id="PF00593"/>
    </source>
</evidence>
<feature type="short sequence motif" description="TonB box" evidence="12">
    <location>
        <begin position="55"/>
        <end position="61"/>
    </location>
</feature>
<evidence type="ECO:0000259" key="16">
    <source>
        <dbReference type="Pfam" id="PF07715"/>
    </source>
</evidence>
<protein>
    <submittedName>
        <fullName evidence="17">TonB-dependent receptor</fullName>
    </submittedName>
</protein>
<reference evidence="17 18" key="1">
    <citation type="submission" date="2022-05" db="EMBL/GenBank/DDBJ databases">
        <title>Luteimonas sp. SX5, whole genome shotgun sequencing project.</title>
        <authorList>
            <person name="Zhao G."/>
            <person name="Shen L."/>
        </authorList>
    </citation>
    <scope>NUCLEOTIDE SEQUENCE [LARGE SCALE GENOMIC DNA]</scope>
    <source>
        <strain evidence="17 18">SX5</strain>
    </source>
</reference>
<dbReference type="InterPro" id="IPR036942">
    <property type="entry name" value="Beta-barrel_TonB_sf"/>
</dbReference>
<accession>A0ABT0MLE7</accession>
<evidence type="ECO:0000256" key="10">
    <source>
        <dbReference type="ARBA" id="ARBA00023237"/>
    </source>
</evidence>
<dbReference type="Proteomes" id="UP001431217">
    <property type="component" value="Unassembled WGS sequence"/>
</dbReference>
<keyword evidence="3 11" id="KW-1134">Transmembrane beta strand</keyword>
<dbReference type="PROSITE" id="PS52016">
    <property type="entry name" value="TONB_DEPENDENT_REC_3"/>
    <property type="match status" value="1"/>
</dbReference>
<evidence type="ECO:0000256" key="7">
    <source>
        <dbReference type="ARBA" id="ARBA00023065"/>
    </source>
</evidence>
<name>A0ABT0MLE7_9GAMM</name>
<dbReference type="InterPro" id="IPR012910">
    <property type="entry name" value="Plug_dom"/>
</dbReference>
<dbReference type="InterPro" id="IPR039426">
    <property type="entry name" value="TonB-dep_rcpt-like"/>
</dbReference>
<evidence type="ECO:0000313" key="18">
    <source>
        <dbReference type="Proteomes" id="UP001431217"/>
    </source>
</evidence>
<comment type="caution">
    <text evidence="17">The sequence shown here is derived from an EMBL/GenBank/DDBJ whole genome shotgun (WGS) entry which is preliminary data.</text>
</comment>
<evidence type="ECO:0000256" key="11">
    <source>
        <dbReference type="PROSITE-ProRule" id="PRU01360"/>
    </source>
</evidence>
<keyword evidence="18" id="KW-1185">Reference proteome</keyword>
<keyword evidence="2 11" id="KW-0813">Transport</keyword>
<dbReference type="Pfam" id="PF07715">
    <property type="entry name" value="Plug"/>
    <property type="match status" value="1"/>
</dbReference>
<proteinExistence type="inferred from homology"/>
<comment type="similarity">
    <text evidence="11 13">Belongs to the TonB-dependent receptor family.</text>
</comment>
<evidence type="ECO:0000256" key="14">
    <source>
        <dbReference type="SAM" id="SignalP"/>
    </source>
</evidence>
<dbReference type="PROSITE" id="PS00430">
    <property type="entry name" value="TONB_DEPENDENT_REC_1"/>
    <property type="match status" value="1"/>
</dbReference>
<feature type="signal peptide" evidence="14">
    <location>
        <begin position="1"/>
        <end position="33"/>
    </location>
</feature>
<dbReference type="RefSeq" id="WP_249475475.1">
    <property type="nucleotide sequence ID" value="NZ_JAMBEP010000003.1"/>
</dbReference>
<dbReference type="InterPro" id="IPR010916">
    <property type="entry name" value="TonB_box_CS"/>
</dbReference>
<evidence type="ECO:0000256" key="6">
    <source>
        <dbReference type="ARBA" id="ARBA00023004"/>
    </source>
</evidence>
<dbReference type="CDD" id="cd01347">
    <property type="entry name" value="ligand_gated_channel"/>
    <property type="match status" value="1"/>
</dbReference>
<dbReference type="Pfam" id="PF00593">
    <property type="entry name" value="TonB_dep_Rec_b-barrel"/>
    <property type="match status" value="1"/>
</dbReference>
<keyword evidence="6" id="KW-0408">Iron</keyword>
<keyword evidence="8 12" id="KW-0798">TonB box</keyword>
<dbReference type="Gene3D" id="2.40.170.20">
    <property type="entry name" value="TonB-dependent receptor, beta-barrel domain"/>
    <property type="match status" value="1"/>
</dbReference>
<evidence type="ECO:0000256" key="12">
    <source>
        <dbReference type="PROSITE-ProRule" id="PRU10143"/>
    </source>
</evidence>
<keyword evidence="17" id="KW-0675">Receptor</keyword>
<keyword evidence="4" id="KW-0410">Iron transport</keyword>
<keyword evidence="5 11" id="KW-0812">Transmembrane</keyword>
<feature type="domain" description="TonB-dependent receptor-like beta-barrel" evidence="15">
    <location>
        <begin position="283"/>
        <end position="741"/>
    </location>
</feature>